<proteinExistence type="predicted"/>
<sequence>MSCLPAGCNSHAPLHFNESKRDIRDIIKETKKSVQCLSGASPSMKDKGCMSRLPAGCRSHTPLHFNESKRDIRDIIKETKKSVQCLSGASPSMKDKGCMSRLPAGCRSHTPLHFNESKRDARDIIKETKKSVQCLSGASPSMKDKGCMSRLPAGCRSHTPLHFNQSNRDIRDGIKGTKKSAQCPSGASPGDVPGVEVGDTFYYRMELVVVGLHRPPRSGIDYMGSHPDILATSVVASWDYTDNLSKPNELVYVGQGGMPANDKEREDQKLTRGNLALVNSMNRNKPVRVIRKDRDHTFTYDGLYMVESCRKLRRANRQMVFEFLMKRIPGQPEIGQKKKKMKVVKSS</sequence>
<dbReference type="InterPro" id="IPR015947">
    <property type="entry name" value="PUA-like_sf"/>
</dbReference>
<accession>A0ABD3IX85</accession>
<dbReference type="InterPro" id="IPR051357">
    <property type="entry name" value="H3K9_HMTase_SUVAR3-9"/>
</dbReference>
<dbReference type="Gene3D" id="2.30.280.10">
    <property type="entry name" value="SRA-YDG"/>
    <property type="match status" value="1"/>
</dbReference>
<dbReference type="SMART" id="SM00466">
    <property type="entry name" value="SRA"/>
    <property type="match status" value="1"/>
</dbReference>
<dbReference type="GO" id="GO:0000775">
    <property type="term" value="C:chromosome, centromeric region"/>
    <property type="evidence" value="ECO:0007669"/>
    <property type="project" value="UniProtKB-SubCell"/>
</dbReference>
<gene>
    <name evidence="5" type="ORF">ACJRO7_003624</name>
</gene>
<evidence type="ECO:0000256" key="1">
    <source>
        <dbReference type="ARBA" id="ARBA00004584"/>
    </source>
</evidence>
<dbReference type="InterPro" id="IPR036987">
    <property type="entry name" value="SRA-YDG_sf"/>
</dbReference>
<organism evidence="5 6">
    <name type="scientific">Eucalyptus globulus</name>
    <name type="common">Tasmanian blue gum</name>
    <dbReference type="NCBI Taxonomy" id="34317"/>
    <lineage>
        <taxon>Eukaryota</taxon>
        <taxon>Viridiplantae</taxon>
        <taxon>Streptophyta</taxon>
        <taxon>Embryophyta</taxon>
        <taxon>Tracheophyta</taxon>
        <taxon>Spermatophyta</taxon>
        <taxon>Magnoliopsida</taxon>
        <taxon>eudicotyledons</taxon>
        <taxon>Gunneridae</taxon>
        <taxon>Pentapetalae</taxon>
        <taxon>rosids</taxon>
        <taxon>malvids</taxon>
        <taxon>Myrtales</taxon>
        <taxon>Myrtaceae</taxon>
        <taxon>Myrtoideae</taxon>
        <taxon>Eucalypteae</taxon>
        <taxon>Eucalyptus</taxon>
    </lineage>
</organism>
<comment type="caution">
    <text evidence="5">The sequence shown here is derived from an EMBL/GenBank/DDBJ whole genome shotgun (WGS) entry which is preliminary data.</text>
</comment>
<dbReference type="AlphaFoldDB" id="A0ABD3IX85"/>
<protein>
    <recommendedName>
        <fullName evidence="4">YDG domain-containing protein</fullName>
    </recommendedName>
</protein>
<dbReference type="SUPFAM" id="SSF88697">
    <property type="entry name" value="PUA domain-like"/>
    <property type="match status" value="1"/>
</dbReference>
<evidence type="ECO:0000259" key="4">
    <source>
        <dbReference type="PROSITE" id="PS51015"/>
    </source>
</evidence>
<reference evidence="5 6" key="1">
    <citation type="submission" date="2024-11" db="EMBL/GenBank/DDBJ databases">
        <title>Chromosome-level genome assembly of Eucalyptus globulus Labill. provides insights into its genome evolution.</title>
        <authorList>
            <person name="Li X."/>
        </authorList>
    </citation>
    <scope>NUCLEOTIDE SEQUENCE [LARGE SCALE GENOMIC DNA]</scope>
    <source>
        <strain evidence="5">CL2024</strain>
        <tissue evidence="5">Fresh tender leaves</tissue>
    </source>
</reference>
<evidence type="ECO:0000256" key="2">
    <source>
        <dbReference type="ARBA" id="ARBA00023242"/>
    </source>
</evidence>
<dbReference type="EMBL" id="JBJKBG010000010">
    <property type="protein sequence ID" value="KAL3718525.1"/>
    <property type="molecule type" value="Genomic_DNA"/>
</dbReference>
<dbReference type="Proteomes" id="UP001634007">
    <property type="component" value="Unassembled WGS sequence"/>
</dbReference>
<keyword evidence="6" id="KW-1185">Reference proteome</keyword>
<dbReference type="GO" id="GO:0005634">
    <property type="term" value="C:nucleus"/>
    <property type="evidence" value="ECO:0007669"/>
    <property type="project" value="UniProtKB-SubCell"/>
</dbReference>
<evidence type="ECO:0000313" key="6">
    <source>
        <dbReference type="Proteomes" id="UP001634007"/>
    </source>
</evidence>
<keyword evidence="2 3" id="KW-0539">Nucleus</keyword>
<evidence type="ECO:0000256" key="3">
    <source>
        <dbReference type="PROSITE-ProRule" id="PRU00358"/>
    </source>
</evidence>
<feature type="domain" description="YDG" evidence="4">
    <location>
        <begin position="190"/>
        <end position="327"/>
    </location>
</feature>
<evidence type="ECO:0000313" key="5">
    <source>
        <dbReference type="EMBL" id="KAL3718525.1"/>
    </source>
</evidence>
<comment type="subcellular location">
    <subcellularLocation>
        <location evidence="1">Chromosome</location>
        <location evidence="1">Centromere</location>
    </subcellularLocation>
    <subcellularLocation>
        <location evidence="3">Nucleus</location>
    </subcellularLocation>
</comment>
<dbReference type="PANTHER" id="PTHR45660">
    <property type="entry name" value="HISTONE-LYSINE N-METHYLTRANSFERASE SETMAR"/>
    <property type="match status" value="1"/>
</dbReference>
<dbReference type="InterPro" id="IPR003105">
    <property type="entry name" value="SRA_YDG"/>
</dbReference>
<dbReference type="PROSITE" id="PS51015">
    <property type="entry name" value="YDG"/>
    <property type="match status" value="1"/>
</dbReference>
<name>A0ABD3IX85_EUCGL</name>
<dbReference type="Pfam" id="PF02182">
    <property type="entry name" value="SAD_SRA"/>
    <property type="match status" value="1"/>
</dbReference>
<dbReference type="PANTHER" id="PTHR45660:SF94">
    <property type="entry name" value="HISTONE-LYSINE N-METHYLTRANSFERASE, H3 LYSINE-9 SPECIFIC SUVH4"/>
    <property type="match status" value="1"/>
</dbReference>